<feature type="region of interest" description="Disordered" evidence="2">
    <location>
        <begin position="338"/>
        <end position="382"/>
    </location>
</feature>
<dbReference type="Pfam" id="PF01987">
    <property type="entry name" value="AIM24"/>
    <property type="match status" value="1"/>
</dbReference>
<dbReference type="AlphaFoldDB" id="A0A433D827"/>
<dbReference type="PANTHER" id="PTHR43657">
    <property type="entry name" value="TRYPTOPHAN RNA-BINDING ATTENUATOR PROTEIN-LIKE PROTEIN"/>
    <property type="match status" value="1"/>
</dbReference>
<sequence>MCVSTYASRRIIPATIGRHCIVSFQITYLQAALKPFDTIEDDIQCPRKQPAIRTGSLNRVGLARVGDTVGEEKRVSAVEHVAHERKGDVVEELLLRRAVGEDAREVVALGCPVARLVRVRGLGGGKDEFILFIFGEGWHEDQPTSGGVMTTSVSFTTLITKYQQTTDLARAPQPKITPLDPTLIGSFSGSYFPNRNSCFSTVGALGTFCSCLSNVLGAPEIDIEGVRRPVLSRSAKDGRGRDWHEGVESGGAKGGISEQRVGVVGSSGLYFFFLAFNMQRFEREKANEKVSESNYLDILIWVIETNKLESTLSPWSATLRQPYAKSYVGLAFNKSASPPTNDGVQGIPTLDRQPPPPAEPARKGDNHITTVSSDITQPSDWLPSMRAEPTFEVVSSGLGSVLLVKLPPDSTVLAATGTALGASSTVHSALTTDGPVLEATARRLLGSPLFLQKFSTSTTPGDVLLAPPRLADIATIQLRADSLYTVRREALLARTPRVTADLSLGGVRGAGAGIFQLVVHKISGPGTLAISSYGGLCRLILRDKEEYLVSPRNLIAWDARTTPTKLRPSAEVIPSQRSRLRRYESIRNLTDHRVVQPVLQLFTRLGLRLRNWTLGGPEFVKLQGPGDFYLASRLEPWLERSRIQSSLSTANARIEQLVSLKPTLKPVTAVVPRAVASDDEVNPTYYATVRSDGGVTFELARPSIAITHASMGPGEGVASTPLSAAPLLTREGGGAEEVSSGGTLQVRRWVQGGGKAERVEKRK</sequence>
<comment type="caution">
    <text evidence="3">The sequence shown here is derived from an EMBL/GenBank/DDBJ whole genome shotgun (WGS) entry which is preliminary data.</text>
</comment>
<keyword evidence="4" id="KW-1185">Reference proteome</keyword>
<proteinExistence type="inferred from homology"/>
<dbReference type="PANTHER" id="PTHR43657:SF1">
    <property type="entry name" value="ALTERED INHERITANCE OF MITOCHONDRIA PROTEIN 24, MITOCHONDRIAL"/>
    <property type="match status" value="1"/>
</dbReference>
<dbReference type="OrthoDB" id="1705416at2759"/>
<dbReference type="SUPFAM" id="SSF51219">
    <property type="entry name" value="TRAP-like"/>
    <property type="match status" value="1"/>
</dbReference>
<evidence type="ECO:0000313" key="3">
    <source>
        <dbReference type="EMBL" id="RUP47028.1"/>
    </source>
</evidence>
<dbReference type="InterPro" id="IPR036983">
    <property type="entry name" value="AIM24_sf"/>
</dbReference>
<comment type="similarity">
    <text evidence="1">Belongs to the AIM24 family.</text>
</comment>
<evidence type="ECO:0000256" key="1">
    <source>
        <dbReference type="RuleBase" id="RU363045"/>
    </source>
</evidence>
<dbReference type="Proteomes" id="UP000268093">
    <property type="component" value="Unassembled WGS sequence"/>
</dbReference>
<dbReference type="GO" id="GO:0005739">
    <property type="term" value="C:mitochondrion"/>
    <property type="evidence" value="ECO:0007669"/>
    <property type="project" value="UniProtKB-SubCell"/>
</dbReference>
<evidence type="ECO:0000256" key="2">
    <source>
        <dbReference type="SAM" id="MobiDB-lite"/>
    </source>
</evidence>
<reference evidence="3 4" key="1">
    <citation type="journal article" date="2018" name="New Phytol.">
        <title>Phylogenomics of Endogonaceae and evolution of mycorrhizas within Mucoromycota.</title>
        <authorList>
            <person name="Chang Y."/>
            <person name="Desiro A."/>
            <person name="Na H."/>
            <person name="Sandor L."/>
            <person name="Lipzen A."/>
            <person name="Clum A."/>
            <person name="Barry K."/>
            <person name="Grigoriev I.V."/>
            <person name="Martin F.M."/>
            <person name="Stajich J.E."/>
            <person name="Smith M.E."/>
            <person name="Bonito G."/>
            <person name="Spatafora J.W."/>
        </authorList>
    </citation>
    <scope>NUCLEOTIDE SEQUENCE [LARGE SCALE GENOMIC DNA]</scope>
    <source>
        <strain evidence="3 4">GMNB39</strain>
    </source>
</reference>
<evidence type="ECO:0000313" key="4">
    <source>
        <dbReference type="Proteomes" id="UP000268093"/>
    </source>
</evidence>
<dbReference type="Gene3D" id="3.60.160.10">
    <property type="entry name" value="Mitochondrial biogenesis AIM24"/>
    <property type="match status" value="1"/>
</dbReference>
<dbReference type="InterPro" id="IPR002838">
    <property type="entry name" value="AIM24"/>
</dbReference>
<protein>
    <recommendedName>
        <fullName evidence="1">Altered inheritance of mitochondria protein 24, mitochondrial</fullName>
    </recommendedName>
</protein>
<name>A0A433D827_9FUNG</name>
<feature type="compositionally biased region" description="Polar residues" evidence="2">
    <location>
        <begin position="367"/>
        <end position="379"/>
    </location>
</feature>
<organism evidence="3 4">
    <name type="scientific">Jimgerdemannia flammicorona</name>
    <dbReference type="NCBI Taxonomy" id="994334"/>
    <lineage>
        <taxon>Eukaryota</taxon>
        <taxon>Fungi</taxon>
        <taxon>Fungi incertae sedis</taxon>
        <taxon>Mucoromycota</taxon>
        <taxon>Mucoromycotina</taxon>
        <taxon>Endogonomycetes</taxon>
        <taxon>Endogonales</taxon>
        <taxon>Endogonaceae</taxon>
        <taxon>Jimgerdemannia</taxon>
    </lineage>
</organism>
<dbReference type="InterPro" id="IPR016031">
    <property type="entry name" value="Trp_RNA-bd_attenuator-like_dom"/>
</dbReference>
<comment type="subcellular location">
    <subcellularLocation>
        <location evidence="1">Mitochondrion</location>
    </subcellularLocation>
</comment>
<gene>
    <name evidence="3" type="ORF">BC936DRAFT_146209</name>
</gene>
<dbReference type="EMBL" id="RBNI01005039">
    <property type="protein sequence ID" value="RUP47028.1"/>
    <property type="molecule type" value="Genomic_DNA"/>
</dbReference>
<keyword evidence="1" id="KW-0496">Mitochondrion</keyword>
<accession>A0A433D827</accession>